<protein>
    <submittedName>
        <fullName evidence="1">(rape) hypothetical protein</fullName>
    </submittedName>
</protein>
<sequence length="59" mass="6944">MLMVTRRRTQSHWPTTFSMVAMMKRNLWVLILAGSGKSKVKLLMKNVKGRSKMQKMNYI</sequence>
<reference evidence="1" key="1">
    <citation type="submission" date="2021-01" db="EMBL/GenBank/DDBJ databases">
        <authorList>
            <consortium name="Genoscope - CEA"/>
            <person name="William W."/>
        </authorList>
    </citation>
    <scope>NUCLEOTIDE SEQUENCE</scope>
</reference>
<organism evidence="1">
    <name type="scientific">Brassica napus</name>
    <name type="common">Rape</name>
    <dbReference type="NCBI Taxonomy" id="3708"/>
    <lineage>
        <taxon>Eukaryota</taxon>
        <taxon>Viridiplantae</taxon>
        <taxon>Streptophyta</taxon>
        <taxon>Embryophyta</taxon>
        <taxon>Tracheophyta</taxon>
        <taxon>Spermatophyta</taxon>
        <taxon>Magnoliopsida</taxon>
        <taxon>eudicotyledons</taxon>
        <taxon>Gunneridae</taxon>
        <taxon>Pentapetalae</taxon>
        <taxon>rosids</taxon>
        <taxon>malvids</taxon>
        <taxon>Brassicales</taxon>
        <taxon>Brassicaceae</taxon>
        <taxon>Brassiceae</taxon>
        <taxon>Brassica</taxon>
    </lineage>
</organism>
<dbReference type="EMBL" id="HG994357">
    <property type="protein sequence ID" value="CAF2131062.1"/>
    <property type="molecule type" value="Genomic_DNA"/>
</dbReference>
<dbReference type="Proteomes" id="UP001295469">
    <property type="component" value="Chromosome A03"/>
</dbReference>
<dbReference type="AlphaFoldDB" id="A0A816VZP9"/>
<proteinExistence type="predicted"/>
<gene>
    <name evidence="1" type="ORF">DARMORV10_A03P54970.1</name>
</gene>
<evidence type="ECO:0000313" key="1">
    <source>
        <dbReference type="EMBL" id="CAF2131062.1"/>
    </source>
</evidence>
<name>A0A816VZP9_BRANA</name>
<accession>A0A816VZP9</accession>